<keyword evidence="3" id="KW-1185">Reference proteome</keyword>
<feature type="compositionally biased region" description="Polar residues" evidence="1">
    <location>
        <begin position="948"/>
        <end position="961"/>
    </location>
</feature>
<feature type="compositionally biased region" description="Low complexity" evidence="1">
    <location>
        <begin position="449"/>
        <end position="481"/>
    </location>
</feature>
<organism evidence="2 3">
    <name type="scientific">Rhodotorula mucilaginosa</name>
    <name type="common">Yeast</name>
    <name type="synonym">Rhodotorula rubra</name>
    <dbReference type="NCBI Taxonomy" id="5537"/>
    <lineage>
        <taxon>Eukaryota</taxon>
        <taxon>Fungi</taxon>
        <taxon>Dikarya</taxon>
        <taxon>Basidiomycota</taxon>
        <taxon>Pucciniomycotina</taxon>
        <taxon>Microbotryomycetes</taxon>
        <taxon>Sporidiobolales</taxon>
        <taxon>Sporidiobolaceae</taxon>
        <taxon>Rhodotorula</taxon>
    </lineage>
</organism>
<feature type="compositionally biased region" description="Basic and acidic residues" evidence="1">
    <location>
        <begin position="797"/>
        <end position="806"/>
    </location>
</feature>
<feature type="compositionally biased region" description="Acidic residues" evidence="1">
    <location>
        <begin position="260"/>
        <end position="294"/>
    </location>
</feature>
<name>A0A9P6VU15_RHOMI</name>
<feature type="region of interest" description="Disordered" evidence="1">
    <location>
        <begin position="539"/>
        <end position="604"/>
    </location>
</feature>
<protein>
    <submittedName>
        <fullName evidence="2">Uncharacterized protein</fullName>
    </submittedName>
</protein>
<feature type="region of interest" description="Disordered" evidence="1">
    <location>
        <begin position="233"/>
        <end position="297"/>
    </location>
</feature>
<dbReference type="EMBL" id="PUHQ01000113">
    <property type="protein sequence ID" value="KAG0655705.1"/>
    <property type="molecule type" value="Genomic_DNA"/>
</dbReference>
<dbReference type="AlphaFoldDB" id="A0A9P6VU15"/>
<reference evidence="2 3" key="1">
    <citation type="submission" date="2020-11" db="EMBL/GenBank/DDBJ databases">
        <title>Kefir isolates.</title>
        <authorList>
            <person name="Marcisauskas S."/>
            <person name="Kim Y."/>
            <person name="Blasche S."/>
        </authorList>
    </citation>
    <scope>NUCLEOTIDE SEQUENCE [LARGE SCALE GENOMIC DNA]</scope>
    <source>
        <strain evidence="2 3">KR</strain>
    </source>
</reference>
<feature type="compositionally biased region" description="Basic and acidic residues" evidence="1">
    <location>
        <begin position="888"/>
        <end position="898"/>
    </location>
</feature>
<evidence type="ECO:0000313" key="3">
    <source>
        <dbReference type="Proteomes" id="UP000777482"/>
    </source>
</evidence>
<comment type="caution">
    <text evidence="2">The sequence shown here is derived from an EMBL/GenBank/DDBJ whole genome shotgun (WGS) entry which is preliminary data.</text>
</comment>
<dbReference type="Proteomes" id="UP000777482">
    <property type="component" value="Unassembled WGS sequence"/>
</dbReference>
<feature type="compositionally biased region" description="Pro residues" evidence="1">
    <location>
        <begin position="914"/>
        <end position="934"/>
    </location>
</feature>
<evidence type="ECO:0000256" key="1">
    <source>
        <dbReference type="SAM" id="MobiDB-lite"/>
    </source>
</evidence>
<feature type="compositionally biased region" description="Low complexity" evidence="1">
    <location>
        <begin position="935"/>
        <end position="947"/>
    </location>
</feature>
<feature type="compositionally biased region" description="Low complexity" evidence="1">
    <location>
        <begin position="576"/>
        <end position="597"/>
    </location>
</feature>
<proteinExistence type="predicted"/>
<feature type="compositionally biased region" description="Low complexity" evidence="1">
    <location>
        <begin position="742"/>
        <end position="754"/>
    </location>
</feature>
<feature type="region of interest" description="Disordered" evidence="1">
    <location>
        <begin position="424"/>
        <end position="481"/>
    </location>
</feature>
<dbReference type="OrthoDB" id="2530368at2759"/>
<accession>A0A9P6VU15</accession>
<gene>
    <name evidence="2" type="ORF">C6P46_000739</name>
</gene>
<sequence>MDVEKESGRGSEVEEGAAAAPNLDLLVGSGQKSPYWADAFFDHAETFASKEAFFEQARRKLLQDCGYEARPSKQNSTRISARCEKYATEGCPFRLSARLDDGAVAWRLSASNCTWQHSHVPNPEARVGQSAPTGAEPPRNDDGNDSQQARTAVLYTGGERFPSSDSFVQETRQLSLERYDVGCWSTHRTHEIVQLGCANRKKSRCGYRVAARRDGRHFVVNLEGCNWVHSHARGSTDVVEPRTARLKPGGPQQKRKIDDVESEVDDEAENENEDEIGGEAEEGDAEGAESEEDTAGASQIKIVPPTAPKVGVRFDTLGEAYVAFAVANVLHFGKSVTRSSTRDLSAGVLYCYRRPKSGQYCPFRVVIGRKENDTHSAVLESSTLYHNHGPRPELLADPAWRPTLRCKLVLAALAKLDAERQKTIQHASSSVSRPELMPPPPVPKRARLSESGNSRSSSYVSSTTPTPAPSSKIAPASPASSTGTKIATVTSFLAELDVALVPLASHLVDAGIESLESLTALACLSSDAIAHGAVKTPAPTLVATRQPPSRPPTEPAPMRVGGSQRKTQEGEDSDADSLSSASSSMPERATSTATTASDGTWNAPTTSKAMRNLVLKREEIFAAQRQARDYISREAVETAFSQRTTSSAAYLCGFRHYVKFCSRVDVPPFPITHTMMALWSYEKCSNREGYSTTHKVGVGLAADAAKHLWTSLPVFHAMHQFHPDGIAVWEFLREPQRRKNASSKASSDSAAKTASKQRRPRHERQPLAASFDSAAKSSKDTESENTNAPDNGNRGHGLGEKVEDALPVRSSAATDRTTLAMPEDRALGSPSAAADPTANGSSTFEHSHGPCKEILADPAWRPIVRNTDARDALGMAPLPFQVSKKRQKLCDPTRDQPQQKKARLSEPPTSVRKPLPPPPAPTRPPPAVASPPQPLSLAATSRRSLSAQDSYPSPVSHSTPRNHPPRDAPEFNKPVFVAATSSESASRIPSPLATRAPTSPAPPIRPFSQTPDAAVAEAEAVAAEAPIIKVDPIELVSAFCASLHPSLTALTEPLVADGVDSFEGLAALRVLDPNQFDHFFAQLRKNHSERRAQSPSLPPLSHIHILLFAKHMKA</sequence>
<feature type="region of interest" description="Disordered" evidence="1">
    <location>
        <begin position="738"/>
        <end position="850"/>
    </location>
</feature>
<feature type="region of interest" description="Disordered" evidence="1">
    <location>
        <begin position="118"/>
        <end position="147"/>
    </location>
</feature>
<evidence type="ECO:0000313" key="2">
    <source>
        <dbReference type="EMBL" id="KAG0655705.1"/>
    </source>
</evidence>
<feature type="region of interest" description="Disordered" evidence="1">
    <location>
        <begin position="875"/>
        <end position="1005"/>
    </location>
</feature>